<name>A0A4V4H857_MUSBA</name>
<dbReference type="EMBL" id="PYDT01000003">
    <property type="protein sequence ID" value="THU66445.1"/>
    <property type="molecule type" value="Genomic_DNA"/>
</dbReference>
<feature type="region of interest" description="Disordered" evidence="1">
    <location>
        <begin position="1"/>
        <end position="37"/>
    </location>
</feature>
<gene>
    <name evidence="2" type="ORF">C4D60_Mb05t14210</name>
</gene>
<feature type="compositionally biased region" description="Basic and acidic residues" evidence="1">
    <location>
        <begin position="13"/>
        <end position="22"/>
    </location>
</feature>
<proteinExistence type="predicted"/>
<evidence type="ECO:0000256" key="1">
    <source>
        <dbReference type="SAM" id="MobiDB-lite"/>
    </source>
</evidence>
<evidence type="ECO:0000313" key="3">
    <source>
        <dbReference type="Proteomes" id="UP000317650"/>
    </source>
</evidence>
<reference evidence="2 3" key="1">
    <citation type="journal article" date="2019" name="Nat. Plants">
        <title>Genome sequencing of Musa balbisiana reveals subgenome evolution and function divergence in polyploid bananas.</title>
        <authorList>
            <person name="Yao X."/>
        </authorList>
    </citation>
    <scope>NUCLEOTIDE SEQUENCE [LARGE SCALE GENOMIC DNA]</scope>
    <source>
        <strain evidence="3">cv. DH-PKW</strain>
        <tissue evidence="2">Leaves</tissue>
    </source>
</reference>
<protein>
    <submittedName>
        <fullName evidence="2">Uncharacterized protein</fullName>
    </submittedName>
</protein>
<keyword evidence="3" id="KW-1185">Reference proteome</keyword>
<organism evidence="2 3">
    <name type="scientific">Musa balbisiana</name>
    <name type="common">Banana</name>
    <dbReference type="NCBI Taxonomy" id="52838"/>
    <lineage>
        <taxon>Eukaryota</taxon>
        <taxon>Viridiplantae</taxon>
        <taxon>Streptophyta</taxon>
        <taxon>Embryophyta</taxon>
        <taxon>Tracheophyta</taxon>
        <taxon>Spermatophyta</taxon>
        <taxon>Magnoliopsida</taxon>
        <taxon>Liliopsida</taxon>
        <taxon>Zingiberales</taxon>
        <taxon>Musaceae</taxon>
        <taxon>Musa</taxon>
    </lineage>
</organism>
<sequence>MFGEVKQQWGGRDSTRLDSAVREKKKKKRSGEEAPMHLITVVRSRSCDCHARATPPVRHGPVD</sequence>
<comment type="caution">
    <text evidence="2">The sequence shown here is derived from an EMBL/GenBank/DDBJ whole genome shotgun (WGS) entry which is preliminary data.</text>
</comment>
<accession>A0A4V4H857</accession>
<dbReference type="Proteomes" id="UP000317650">
    <property type="component" value="Chromosome 5"/>
</dbReference>
<dbReference type="AlphaFoldDB" id="A0A4V4H857"/>
<evidence type="ECO:0000313" key="2">
    <source>
        <dbReference type="EMBL" id="THU66445.1"/>
    </source>
</evidence>